<evidence type="ECO:0000313" key="1">
    <source>
        <dbReference type="EMBL" id="ATA87838.1"/>
    </source>
</evidence>
<organism evidence="1 2">
    <name type="scientific">Capnocytophaga gingivalis</name>
    <dbReference type="NCBI Taxonomy" id="1017"/>
    <lineage>
        <taxon>Bacteria</taxon>
        <taxon>Pseudomonadati</taxon>
        <taxon>Bacteroidota</taxon>
        <taxon>Flavobacteriia</taxon>
        <taxon>Flavobacteriales</taxon>
        <taxon>Flavobacteriaceae</taxon>
        <taxon>Capnocytophaga</taxon>
    </lineage>
</organism>
<evidence type="ECO:0000313" key="2">
    <source>
        <dbReference type="Proteomes" id="UP000217250"/>
    </source>
</evidence>
<dbReference type="AlphaFoldDB" id="A0A250FUU1"/>
<dbReference type="KEGG" id="cgh:CGC50_12315"/>
<reference evidence="2" key="1">
    <citation type="submission" date="2017-06" db="EMBL/GenBank/DDBJ databases">
        <title>Capnocytophaga spp. assemblies.</title>
        <authorList>
            <person name="Gulvik C.A."/>
        </authorList>
    </citation>
    <scope>NUCLEOTIDE SEQUENCE [LARGE SCALE GENOMIC DNA]</scope>
    <source>
        <strain evidence="2">H1496</strain>
    </source>
</reference>
<dbReference type="RefSeq" id="WP_095911034.1">
    <property type="nucleotide sequence ID" value="NZ_CP022386.1"/>
</dbReference>
<dbReference type="GeneID" id="84809319"/>
<dbReference type="Proteomes" id="UP000217250">
    <property type="component" value="Chromosome"/>
</dbReference>
<sequence>MELVKFDKEGTYPRISASHIDESIELTPAEQEIKARLRHIHALRMTNKYSKYQAIQIHMREMKVSQATAYRDYNWAMQIFGELDKVDVQAERMILAECYWQLYLKALKKGDLEQERKALDSYKSLFNFDKEEKEINFEKISAHEYHIKMSRKGMRMLREAIGTGVVDFNELPAEEIDYEESEE</sequence>
<dbReference type="EMBL" id="CP022386">
    <property type="protein sequence ID" value="ATA87838.1"/>
    <property type="molecule type" value="Genomic_DNA"/>
</dbReference>
<name>A0A250FUU1_9FLAO</name>
<proteinExistence type="predicted"/>
<dbReference type="OrthoDB" id="1273634at2"/>
<accession>A0A250FUU1</accession>
<gene>
    <name evidence="1" type="ORF">CGC50_12315</name>
</gene>
<protein>
    <submittedName>
        <fullName evidence="1">Uncharacterized protein</fullName>
    </submittedName>
</protein>